<dbReference type="Pfam" id="PF01323">
    <property type="entry name" value="DSBA"/>
    <property type="match status" value="2"/>
</dbReference>
<reference evidence="2" key="2">
    <citation type="submission" date="2023-05" db="EMBL/GenBank/DDBJ databases">
        <authorList>
            <consortium name="Lawrence Berkeley National Laboratory"/>
            <person name="Steindorff A."/>
            <person name="Hensen N."/>
            <person name="Bonometti L."/>
            <person name="Westerberg I."/>
            <person name="Brannstrom I.O."/>
            <person name="Guillou S."/>
            <person name="Cros-Aarteil S."/>
            <person name="Calhoun S."/>
            <person name="Haridas S."/>
            <person name="Kuo A."/>
            <person name="Mondo S."/>
            <person name="Pangilinan J."/>
            <person name="Riley R."/>
            <person name="Labutti K."/>
            <person name="Andreopoulos B."/>
            <person name="Lipzen A."/>
            <person name="Chen C."/>
            <person name="Yanf M."/>
            <person name="Daum C."/>
            <person name="Ng V."/>
            <person name="Clum A."/>
            <person name="Ohm R."/>
            <person name="Martin F."/>
            <person name="Silar P."/>
            <person name="Natvig D."/>
            <person name="Lalanne C."/>
            <person name="Gautier V."/>
            <person name="Ament-Velasquez S.L."/>
            <person name="Kruys A."/>
            <person name="Hutchinson M.I."/>
            <person name="Powell A.J."/>
            <person name="Barry K."/>
            <person name="Miller A.N."/>
            <person name="Grigoriev I.V."/>
            <person name="Debuchy R."/>
            <person name="Gladieux P."/>
            <person name="Thoren M.H."/>
            <person name="Johannesson H."/>
        </authorList>
    </citation>
    <scope>NUCLEOTIDE SEQUENCE</scope>
    <source>
        <strain evidence="2">PSN293</strain>
    </source>
</reference>
<keyword evidence="3" id="KW-1185">Reference proteome</keyword>
<feature type="domain" description="DSBA-like thioredoxin" evidence="1">
    <location>
        <begin position="182"/>
        <end position="240"/>
    </location>
</feature>
<reference evidence="2" key="1">
    <citation type="journal article" date="2023" name="Mol. Phylogenet. Evol.">
        <title>Genome-scale phylogeny and comparative genomics of the fungal order Sordariales.</title>
        <authorList>
            <person name="Hensen N."/>
            <person name="Bonometti L."/>
            <person name="Westerberg I."/>
            <person name="Brannstrom I.O."/>
            <person name="Guillou S."/>
            <person name="Cros-Aarteil S."/>
            <person name="Calhoun S."/>
            <person name="Haridas S."/>
            <person name="Kuo A."/>
            <person name="Mondo S."/>
            <person name="Pangilinan J."/>
            <person name="Riley R."/>
            <person name="LaButti K."/>
            <person name="Andreopoulos B."/>
            <person name="Lipzen A."/>
            <person name="Chen C."/>
            <person name="Yan M."/>
            <person name="Daum C."/>
            <person name="Ng V."/>
            <person name="Clum A."/>
            <person name="Steindorff A."/>
            <person name="Ohm R.A."/>
            <person name="Martin F."/>
            <person name="Silar P."/>
            <person name="Natvig D.O."/>
            <person name="Lalanne C."/>
            <person name="Gautier V."/>
            <person name="Ament-Velasquez S.L."/>
            <person name="Kruys A."/>
            <person name="Hutchinson M.I."/>
            <person name="Powell A.J."/>
            <person name="Barry K."/>
            <person name="Miller A.N."/>
            <person name="Grigoriev I.V."/>
            <person name="Debuchy R."/>
            <person name="Gladieux P."/>
            <person name="Hiltunen Thoren M."/>
            <person name="Johannesson H."/>
        </authorList>
    </citation>
    <scope>NUCLEOTIDE SEQUENCE</scope>
    <source>
        <strain evidence="2">PSN293</strain>
    </source>
</reference>
<dbReference type="PANTHER" id="PTHR42943">
    <property type="entry name" value="GLUTATHIONE S-TRANSFERASE KAPPA"/>
    <property type="match status" value="1"/>
</dbReference>
<organism evidence="2 3">
    <name type="scientific">Rhypophila decipiens</name>
    <dbReference type="NCBI Taxonomy" id="261697"/>
    <lineage>
        <taxon>Eukaryota</taxon>
        <taxon>Fungi</taxon>
        <taxon>Dikarya</taxon>
        <taxon>Ascomycota</taxon>
        <taxon>Pezizomycotina</taxon>
        <taxon>Sordariomycetes</taxon>
        <taxon>Sordariomycetidae</taxon>
        <taxon>Sordariales</taxon>
        <taxon>Naviculisporaceae</taxon>
        <taxon>Rhypophila</taxon>
    </lineage>
</organism>
<evidence type="ECO:0000313" key="2">
    <source>
        <dbReference type="EMBL" id="KAK4217938.1"/>
    </source>
</evidence>
<dbReference type="Gene3D" id="3.40.30.10">
    <property type="entry name" value="Glutaredoxin"/>
    <property type="match status" value="1"/>
</dbReference>
<accession>A0AAN6YEQ8</accession>
<sequence length="258" mass="29005">MGGRIDCYLDIVSYYSYLAFLDLVKNREALASHSVEVEFHPVLLGGINKGSGNKPPWTLPAKAVYGAYDAKRAIDRFPGLKISFPKDLMAVAHSVVPLRALHFIKVTYPQQTFETTLHYLMYRFWSAPNLDLSKAENVVKSLSEIPANFRGYLDGDIASTVRQPITAENSSSKPLFSPAEIQKIMQATSESEFKDRLKDKTQEALDKGAFGAPWMWVTNSQGKGEPFFGSDRFDFIYRYLDLPVQRLALLPAKNEAKL</sequence>
<name>A0AAN6YEQ8_9PEZI</name>
<evidence type="ECO:0000259" key="1">
    <source>
        <dbReference type="Pfam" id="PF01323"/>
    </source>
</evidence>
<dbReference type="Proteomes" id="UP001301769">
    <property type="component" value="Unassembled WGS sequence"/>
</dbReference>
<dbReference type="GO" id="GO:0004602">
    <property type="term" value="F:glutathione peroxidase activity"/>
    <property type="evidence" value="ECO:0007669"/>
    <property type="project" value="TreeGrafter"/>
</dbReference>
<dbReference type="PANTHER" id="PTHR42943:SF13">
    <property type="entry name" value="GLUTATHIONE S-TRANSFERASE KAPPA-RELATED"/>
    <property type="match status" value="1"/>
</dbReference>
<gene>
    <name evidence="2" type="ORF">QBC37DRAFT_413589</name>
</gene>
<dbReference type="GO" id="GO:0006749">
    <property type="term" value="P:glutathione metabolic process"/>
    <property type="evidence" value="ECO:0007669"/>
    <property type="project" value="TreeGrafter"/>
</dbReference>
<dbReference type="AlphaFoldDB" id="A0AAN6YEQ8"/>
<dbReference type="InterPro" id="IPR001853">
    <property type="entry name" value="DSBA-like_thioredoxin_dom"/>
</dbReference>
<protein>
    <submittedName>
        <fullName evidence="2">Glutathione S-transferase kappa 1</fullName>
    </submittedName>
</protein>
<feature type="domain" description="DSBA-like thioredoxin" evidence="1">
    <location>
        <begin position="5"/>
        <end position="121"/>
    </location>
</feature>
<dbReference type="InterPro" id="IPR051924">
    <property type="entry name" value="GST_Kappa/NadH"/>
</dbReference>
<dbReference type="GO" id="GO:0004364">
    <property type="term" value="F:glutathione transferase activity"/>
    <property type="evidence" value="ECO:0007669"/>
    <property type="project" value="TreeGrafter"/>
</dbReference>
<dbReference type="InterPro" id="IPR036249">
    <property type="entry name" value="Thioredoxin-like_sf"/>
</dbReference>
<dbReference type="SUPFAM" id="SSF52833">
    <property type="entry name" value="Thioredoxin-like"/>
    <property type="match status" value="2"/>
</dbReference>
<dbReference type="EMBL" id="MU858056">
    <property type="protein sequence ID" value="KAK4217938.1"/>
    <property type="molecule type" value="Genomic_DNA"/>
</dbReference>
<evidence type="ECO:0000313" key="3">
    <source>
        <dbReference type="Proteomes" id="UP001301769"/>
    </source>
</evidence>
<proteinExistence type="predicted"/>
<dbReference type="GO" id="GO:0005739">
    <property type="term" value="C:mitochondrion"/>
    <property type="evidence" value="ECO:0007669"/>
    <property type="project" value="TreeGrafter"/>
</dbReference>
<dbReference type="GO" id="GO:0005777">
    <property type="term" value="C:peroxisome"/>
    <property type="evidence" value="ECO:0007669"/>
    <property type="project" value="TreeGrafter"/>
</dbReference>
<comment type="caution">
    <text evidence="2">The sequence shown here is derived from an EMBL/GenBank/DDBJ whole genome shotgun (WGS) entry which is preliminary data.</text>
</comment>